<evidence type="ECO:0000313" key="9">
    <source>
        <dbReference type="Proteomes" id="UP000011715"/>
    </source>
</evidence>
<feature type="signal peptide" evidence="5">
    <location>
        <begin position="1"/>
        <end position="18"/>
    </location>
</feature>
<name>A0A0C4DX41_MAGP6</name>
<dbReference type="EnsemblFungi" id="MAPG_04579T0">
    <property type="protein sequence ID" value="MAPG_04579T0"/>
    <property type="gene ID" value="MAPG_04579"/>
</dbReference>
<sequence length="292" mass="31418">MRAATLFGSLALPTLGLGIRIIQSNDDGWAEMYVRTTHDALIAGKHDAVLSGPADQKSGTGSNDRAPEARKQPCQYDSCPANSGPVGTDPENPRLNWVNSFPVTSMKYGLDTFGPQIWGDNKTAELAVCGPNLPFSGTVGAAVQAVKQGVPALALSGASGTSPQKFNETDPSPRAKLYSELTLVLVNKLVEGGAPYLPPQTFLNVNFPDMTEQCAKVENFKWVMSRVNSGWFSGYDYPTCGRNKMPAEFEIGFRRDCFISVSVADANDKTTAAPDKQKFVLDKLGNFLSCLP</sequence>
<accession>A0A0C4DX41</accession>
<dbReference type="Proteomes" id="UP000011715">
    <property type="component" value="Unassembled WGS sequence"/>
</dbReference>
<gene>
    <name evidence="7" type="ORF">MAPG_04579</name>
</gene>
<evidence type="ECO:0000256" key="1">
    <source>
        <dbReference type="ARBA" id="ARBA00011062"/>
    </source>
</evidence>
<organism evidence="8 9">
    <name type="scientific">Magnaporthiopsis poae (strain ATCC 64411 / 73-15)</name>
    <name type="common">Kentucky bluegrass fungus</name>
    <name type="synonym">Magnaporthe poae</name>
    <dbReference type="NCBI Taxonomy" id="644358"/>
    <lineage>
        <taxon>Eukaryota</taxon>
        <taxon>Fungi</taxon>
        <taxon>Dikarya</taxon>
        <taxon>Ascomycota</taxon>
        <taxon>Pezizomycotina</taxon>
        <taxon>Sordariomycetes</taxon>
        <taxon>Sordariomycetidae</taxon>
        <taxon>Magnaporthales</taxon>
        <taxon>Magnaporthaceae</taxon>
        <taxon>Magnaporthiopsis</taxon>
    </lineage>
</organism>
<keyword evidence="2" id="KW-0479">Metal-binding</keyword>
<evidence type="ECO:0000259" key="6">
    <source>
        <dbReference type="Pfam" id="PF01975"/>
    </source>
</evidence>
<dbReference type="EMBL" id="ADBL01001074">
    <property type="status" value="NOT_ANNOTATED_CDS"/>
    <property type="molecule type" value="Genomic_DNA"/>
</dbReference>
<keyword evidence="9" id="KW-1185">Reference proteome</keyword>
<comment type="similarity">
    <text evidence="1">Belongs to the SurE nucleotidase family.</text>
</comment>
<dbReference type="STRING" id="644358.A0A0C4DX41"/>
<feature type="domain" description="Survival protein SurE-like phosphatase/nucleotidase" evidence="6">
    <location>
        <begin position="21"/>
        <end position="216"/>
    </location>
</feature>
<reference evidence="7" key="3">
    <citation type="submission" date="2011-03" db="EMBL/GenBank/DDBJ databases">
        <title>Annotation of Magnaporthe poae ATCC 64411.</title>
        <authorList>
            <person name="Ma L.-J."/>
            <person name="Dead R."/>
            <person name="Young S.K."/>
            <person name="Zeng Q."/>
            <person name="Gargeya S."/>
            <person name="Fitzgerald M."/>
            <person name="Haas B."/>
            <person name="Abouelleil A."/>
            <person name="Alvarado L."/>
            <person name="Arachchi H.M."/>
            <person name="Berlin A."/>
            <person name="Brown A."/>
            <person name="Chapman S.B."/>
            <person name="Chen Z."/>
            <person name="Dunbar C."/>
            <person name="Freedman E."/>
            <person name="Gearin G."/>
            <person name="Gellesch M."/>
            <person name="Goldberg J."/>
            <person name="Griggs A."/>
            <person name="Gujja S."/>
            <person name="Heiman D."/>
            <person name="Howarth C."/>
            <person name="Larson L."/>
            <person name="Lui A."/>
            <person name="MacDonald P.J.P."/>
            <person name="Mehta T."/>
            <person name="Montmayeur A."/>
            <person name="Murphy C."/>
            <person name="Neiman D."/>
            <person name="Pearson M."/>
            <person name="Priest M."/>
            <person name="Roberts A."/>
            <person name="Saif S."/>
            <person name="Shea T."/>
            <person name="Shenoy N."/>
            <person name="Sisk P."/>
            <person name="Stolte C."/>
            <person name="Sykes S."/>
            <person name="Yandava C."/>
            <person name="Wortman J."/>
            <person name="Nusbaum C."/>
            <person name="Birren B."/>
        </authorList>
    </citation>
    <scope>NUCLEOTIDE SEQUENCE</scope>
    <source>
        <strain evidence="7">ATCC 64411</strain>
    </source>
</reference>
<evidence type="ECO:0000256" key="5">
    <source>
        <dbReference type="SAM" id="SignalP"/>
    </source>
</evidence>
<protein>
    <submittedName>
        <fullName evidence="7">Acid phosphatase</fullName>
    </submittedName>
</protein>
<dbReference type="GO" id="GO:0008252">
    <property type="term" value="F:nucleotidase activity"/>
    <property type="evidence" value="ECO:0007669"/>
    <property type="project" value="InterPro"/>
</dbReference>
<dbReference type="SUPFAM" id="SSF64167">
    <property type="entry name" value="SurE-like"/>
    <property type="match status" value="1"/>
</dbReference>
<keyword evidence="3" id="KW-0378">Hydrolase</keyword>
<reference evidence="9" key="1">
    <citation type="submission" date="2010-05" db="EMBL/GenBank/DDBJ databases">
        <title>The genome sequence of Magnaporthe poae strain ATCC 64411.</title>
        <authorList>
            <person name="Ma L.-J."/>
            <person name="Dead R."/>
            <person name="Young S."/>
            <person name="Zeng Q."/>
            <person name="Koehrsen M."/>
            <person name="Alvarado L."/>
            <person name="Berlin A."/>
            <person name="Chapman S.B."/>
            <person name="Chen Z."/>
            <person name="Freedman E."/>
            <person name="Gellesch M."/>
            <person name="Goldberg J."/>
            <person name="Griggs A."/>
            <person name="Gujja S."/>
            <person name="Heilman E.R."/>
            <person name="Heiman D."/>
            <person name="Hepburn T."/>
            <person name="Howarth C."/>
            <person name="Jen D."/>
            <person name="Larson L."/>
            <person name="Mehta T."/>
            <person name="Neiman D."/>
            <person name="Pearson M."/>
            <person name="Roberts A."/>
            <person name="Saif S."/>
            <person name="Shea T."/>
            <person name="Shenoy N."/>
            <person name="Sisk P."/>
            <person name="Stolte C."/>
            <person name="Sykes S."/>
            <person name="Walk T."/>
            <person name="White J."/>
            <person name="Yandava C."/>
            <person name="Haas B."/>
            <person name="Nusbaum C."/>
            <person name="Birren B."/>
        </authorList>
    </citation>
    <scope>NUCLEOTIDE SEQUENCE [LARGE SCALE GENOMIC DNA]</scope>
    <source>
        <strain evidence="9">ATCC 64411 / 73-15</strain>
    </source>
</reference>
<dbReference type="EMBL" id="GL876968">
    <property type="protein sequence ID" value="KLU85556.1"/>
    <property type="molecule type" value="Genomic_DNA"/>
</dbReference>
<proteinExistence type="inferred from homology"/>
<dbReference type="OMA" id="RTTACQY"/>
<dbReference type="OrthoDB" id="4018688at2759"/>
<dbReference type="eggNOG" id="ENOG502RXS5">
    <property type="taxonomic scope" value="Eukaryota"/>
</dbReference>
<evidence type="ECO:0000313" key="8">
    <source>
        <dbReference type="EnsemblFungi" id="MAPG_04579T0"/>
    </source>
</evidence>
<reference evidence="8" key="5">
    <citation type="submission" date="2015-06" db="UniProtKB">
        <authorList>
            <consortium name="EnsemblFungi"/>
        </authorList>
    </citation>
    <scope>IDENTIFICATION</scope>
    <source>
        <strain evidence="8">ATCC 64411</strain>
    </source>
</reference>
<reference evidence="7" key="2">
    <citation type="submission" date="2010-05" db="EMBL/GenBank/DDBJ databases">
        <title>The Genome Sequence of Magnaporthe poae strain ATCC 64411.</title>
        <authorList>
            <consortium name="The Broad Institute Genome Sequencing Platform"/>
            <consortium name="Broad Institute Genome Sequencing Center for Infectious Disease"/>
            <person name="Ma L.-J."/>
            <person name="Dead R."/>
            <person name="Young S."/>
            <person name="Zeng Q."/>
            <person name="Koehrsen M."/>
            <person name="Alvarado L."/>
            <person name="Berlin A."/>
            <person name="Chapman S.B."/>
            <person name="Chen Z."/>
            <person name="Freedman E."/>
            <person name="Gellesch M."/>
            <person name="Goldberg J."/>
            <person name="Griggs A."/>
            <person name="Gujja S."/>
            <person name="Heilman E.R."/>
            <person name="Heiman D."/>
            <person name="Hepburn T."/>
            <person name="Howarth C."/>
            <person name="Jen D."/>
            <person name="Larson L."/>
            <person name="Mehta T."/>
            <person name="Neiman D."/>
            <person name="Pearson M."/>
            <person name="Roberts A."/>
            <person name="Saif S."/>
            <person name="Shea T."/>
            <person name="Shenoy N."/>
            <person name="Sisk P."/>
            <person name="Stolte C."/>
            <person name="Sykes S."/>
            <person name="Walk T."/>
            <person name="White J."/>
            <person name="Yandava C."/>
            <person name="Haas B."/>
            <person name="Nusbaum C."/>
            <person name="Birren B."/>
        </authorList>
    </citation>
    <scope>NUCLEOTIDE SEQUENCE</scope>
    <source>
        <strain evidence="7">ATCC 64411</strain>
    </source>
</reference>
<reference evidence="8" key="4">
    <citation type="journal article" date="2015" name="G3 (Bethesda)">
        <title>Genome sequences of three phytopathogenic species of the Magnaporthaceae family of fungi.</title>
        <authorList>
            <person name="Okagaki L.H."/>
            <person name="Nunes C.C."/>
            <person name="Sailsbery J."/>
            <person name="Clay B."/>
            <person name="Brown D."/>
            <person name="John T."/>
            <person name="Oh Y."/>
            <person name="Young N."/>
            <person name="Fitzgerald M."/>
            <person name="Haas B.J."/>
            <person name="Zeng Q."/>
            <person name="Young S."/>
            <person name="Adiconis X."/>
            <person name="Fan L."/>
            <person name="Levin J.Z."/>
            <person name="Mitchell T.K."/>
            <person name="Okubara P.A."/>
            <person name="Farman M.L."/>
            <person name="Kohn L.M."/>
            <person name="Birren B."/>
            <person name="Ma L.-J."/>
            <person name="Dean R.A."/>
        </authorList>
    </citation>
    <scope>NUCLEOTIDE SEQUENCE</scope>
    <source>
        <strain evidence="8">ATCC 64411 / 73-15</strain>
    </source>
</reference>
<dbReference type="InterPro" id="IPR002828">
    <property type="entry name" value="SurE-like_Pase/nucleotidase"/>
</dbReference>
<dbReference type="InterPro" id="IPR036523">
    <property type="entry name" value="SurE-like_sf"/>
</dbReference>
<dbReference type="Pfam" id="PF01975">
    <property type="entry name" value="SurE"/>
    <property type="match status" value="1"/>
</dbReference>
<evidence type="ECO:0000256" key="3">
    <source>
        <dbReference type="ARBA" id="ARBA00022801"/>
    </source>
</evidence>
<feature type="chain" id="PRO_5009385415" evidence="5">
    <location>
        <begin position="19"/>
        <end position="292"/>
    </location>
</feature>
<dbReference type="AlphaFoldDB" id="A0A0C4DX41"/>
<feature type="region of interest" description="Disordered" evidence="4">
    <location>
        <begin position="49"/>
        <end position="93"/>
    </location>
</feature>
<evidence type="ECO:0000256" key="2">
    <source>
        <dbReference type="ARBA" id="ARBA00022723"/>
    </source>
</evidence>
<dbReference type="InterPro" id="IPR030048">
    <property type="entry name" value="SurE"/>
</dbReference>
<dbReference type="Gene3D" id="3.40.1210.10">
    <property type="entry name" value="Survival protein SurE-like phosphatase/nucleotidase"/>
    <property type="match status" value="1"/>
</dbReference>
<evidence type="ECO:0000256" key="4">
    <source>
        <dbReference type="SAM" id="MobiDB-lite"/>
    </source>
</evidence>
<dbReference type="GO" id="GO:0046872">
    <property type="term" value="F:metal ion binding"/>
    <property type="evidence" value="ECO:0007669"/>
    <property type="project" value="UniProtKB-KW"/>
</dbReference>
<dbReference type="PANTHER" id="PTHR30457">
    <property type="entry name" value="5'-NUCLEOTIDASE SURE"/>
    <property type="match status" value="1"/>
</dbReference>
<dbReference type="PANTHER" id="PTHR30457:SF0">
    <property type="entry name" value="PHOSPHATASE, PUTATIVE (AFU_ORTHOLOGUE AFUA_4G01070)-RELATED"/>
    <property type="match status" value="1"/>
</dbReference>
<dbReference type="VEuPathDB" id="FungiDB:MAPG_04579"/>
<dbReference type="EMBL" id="ADBL01001073">
    <property type="status" value="NOT_ANNOTATED_CDS"/>
    <property type="molecule type" value="Genomic_DNA"/>
</dbReference>
<keyword evidence="5" id="KW-0732">Signal</keyword>
<evidence type="ECO:0000313" key="7">
    <source>
        <dbReference type="EMBL" id="KLU85556.1"/>
    </source>
</evidence>